<dbReference type="InterPro" id="IPR037171">
    <property type="entry name" value="NagB/RpiA_transferase-like"/>
</dbReference>
<dbReference type="GO" id="GO:0030246">
    <property type="term" value="F:carbohydrate binding"/>
    <property type="evidence" value="ECO:0007669"/>
    <property type="project" value="InterPro"/>
</dbReference>
<dbReference type="RefSeq" id="WP_111345864.1">
    <property type="nucleotide sequence ID" value="NZ_QHHQ01000002.1"/>
</dbReference>
<keyword evidence="3 6" id="KW-0238">DNA-binding</keyword>
<evidence type="ECO:0000256" key="4">
    <source>
        <dbReference type="ARBA" id="ARBA00023163"/>
    </source>
</evidence>
<gene>
    <name evidence="6" type="ORF">DLJ53_13290</name>
</gene>
<organism evidence="6 7">
    <name type="scientific">Acuticoccus sediminis</name>
    <dbReference type="NCBI Taxonomy" id="2184697"/>
    <lineage>
        <taxon>Bacteria</taxon>
        <taxon>Pseudomonadati</taxon>
        <taxon>Pseudomonadota</taxon>
        <taxon>Alphaproteobacteria</taxon>
        <taxon>Hyphomicrobiales</taxon>
        <taxon>Amorphaceae</taxon>
        <taxon>Acuticoccus</taxon>
    </lineage>
</organism>
<dbReference type="EMBL" id="QHHQ01000002">
    <property type="protein sequence ID" value="RAI02333.1"/>
    <property type="molecule type" value="Genomic_DNA"/>
</dbReference>
<evidence type="ECO:0000313" key="7">
    <source>
        <dbReference type="Proteomes" id="UP000249590"/>
    </source>
</evidence>
<dbReference type="Proteomes" id="UP000249590">
    <property type="component" value="Unassembled WGS sequence"/>
</dbReference>
<dbReference type="SUPFAM" id="SSF100950">
    <property type="entry name" value="NagB/RpiA/CoA transferase-like"/>
    <property type="match status" value="1"/>
</dbReference>
<dbReference type="GO" id="GO:0003677">
    <property type="term" value="F:DNA binding"/>
    <property type="evidence" value="ECO:0007669"/>
    <property type="project" value="UniProtKB-KW"/>
</dbReference>
<protein>
    <submittedName>
        <fullName evidence="6">DNA-binding transcriptional regulator</fullName>
    </submittedName>
</protein>
<keyword evidence="7" id="KW-1185">Reference proteome</keyword>
<keyword evidence="4" id="KW-0804">Transcription</keyword>
<dbReference type="InterPro" id="IPR036388">
    <property type="entry name" value="WH-like_DNA-bd_sf"/>
</dbReference>
<comment type="caution">
    <text evidence="6">The sequence shown here is derived from an EMBL/GenBank/DDBJ whole genome shotgun (WGS) entry which is preliminary data.</text>
</comment>
<name>A0A8B2NX00_9HYPH</name>
<dbReference type="InterPro" id="IPR007324">
    <property type="entry name" value="Sugar-bd_dom_put"/>
</dbReference>
<keyword evidence="2" id="KW-0805">Transcription regulation</keyword>
<dbReference type="AlphaFoldDB" id="A0A8B2NX00"/>
<evidence type="ECO:0000313" key="6">
    <source>
        <dbReference type="EMBL" id="RAI02333.1"/>
    </source>
</evidence>
<sequence>MTSDSPQPDRRIDLAARAGWLYYVAGYRQDGIAEHLGVSRQTAQRLVALAVEEKLVNVRVDHPISRCMELAGTLRSRYGLCACEVVPSPPNAPDAITGLGAAGAAVMERELKVAEPRILAVGTGRALRSCVEELSPMSCPQHRIVALLSHVGADGSASRYNVGERMAERVDAALYPAWLPIYSRSAEDREMLQRLDFVKRHVALARRAAVRFVGIGSIGADAAMLADGFLSADEVASLQAAGGVGEITGFVFDREGALLPAGANARVNSVPLAGTGVPVYGVAAGRSKVAAIRGALLGRLITGLVTNERTAESLLR</sequence>
<reference evidence="6 7" key="1">
    <citation type="submission" date="2018-05" db="EMBL/GenBank/DDBJ databases">
        <title>Acuticoccus sediminis sp. nov., isolated from deep-sea sediment of Indian Ocean.</title>
        <authorList>
            <person name="Liu X."/>
            <person name="Lai Q."/>
            <person name="Du Y."/>
            <person name="Sun F."/>
            <person name="Zhang X."/>
            <person name="Wang S."/>
            <person name="Shao Z."/>
        </authorList>
    </citation>
    <scope>NUCLEOTIDE SEQUENCE [LARGE SCALE GENOMIC DNA]</scope>
    <source>
        <strain evidence="6 7">PTG4-2</strain>
    </source>
</reference>
<dbReference type="Gene3D" id="3.40.50.1360">
    <property type="match status" value="1"/>
</dbReference>
<dbReference type="Gene3D" id="1.10.10.10">
    <property type="entry name" value="Winged helix-like DNA-binding domain superfamily/Winged helix DNA-binding domain"/>
    <property type="match status" value="1"/>
</dbReference>
<dbReference type="Pfam" id="PF04198">
    <property type="entry name" value="Sugar-bind"/>
    <property type="match status" value="1"/>
</dbReference>
<comment type="similarity">
    <text evidence="1">Belongs to the SorC transcriptional regulatory family.</text>
</comment>
<evidence type="ECO:0000256" key="2">
    <source>
        <dbReference type="ARBA" id="ARBA00023015"/>
    </source>
</evidence>
<proteinExistence type="inferred from homology"/>
<evidence type="ECO:0000256" key="1">
    <source>
        <dbReference type="ARBA" id="ARBA00010466"/>
    </source>
</evidence>
<dbReference type="InterPro" id="IPR051054">
    <property type="entry name" value="SorC_transcr_regulators"/>
</dbReference>
<dbReference type="PANTHER" id="PTHR34294:SF1">
    <property type="entry name" value="TRANSCRIPTIONAL REGULATOR LSRR"/>
    <property type="match status" value="1"/>
</dbReference>
<evidence type="ECO:0000256" key="3">
    <source>
        <dbReference type="ARBA" id="ARBA00023125"/>
    </source>
</evidence>
<dbReference type="OrthoDB" id="7065657at2"/>
<accession>A0A8B2NX00</accession>
<dbReference type="PANTHER" id="PTHR34294">
    <property type="entry name" value="TRANSCRIPTIONAL REGULATOR-RELATED"/>
    <property type="match status" value="1"/>
</dbReference>
<evidence type="ECO:0000259" key="5">
    <source>
        <dbReference type="Pfam" id="PF04198"/>
    </source>
</evidence>
<feature type="domain" description="Sugar-binding" evidence="5">
    <location>
        <begin position="63"/>
        <end position="316"/>
    </location>
</feature>